<dbReference type="EMBL" id="GL945429">
    <property type="protein sequence ID" value="EGO29753.1"/>
    <property type="molecule type" value="Genomic_DNA"/>
</dbReference>
<feature type="compositionally biased region" description="Basic and acidic residues" evidence="1">
    <location>
        <begin position="58"/>
        <end position="69"/>
    </location>
</feature>
<dbReference type="HOGENOM" id="CLU_2777482_0_0_1"/>
<name>F8NIJ1_SERL9</name>
<gene>
    <name evidence="2" type="ORF">SERLADRAFT_379127</name>
</gene>
<dbReference type="AlphaFoldDB" id="F8NIJ1"/>
<evidence type="ECO:0000313" key="2">
    <source>
        <dbReference type="EMBL" id="EGO29753.1"/>
    </source>
</evidence>
<accession>F8NIJ1</accession>
<dbReference type="Proteomes" id="UP000008064">
    <property type="component" value="Unassembled WGS sequence"/>
</dbReference>
<dbReference type="RefSeq" id="XP_007313995.1">
    <property type="nucleotide sequence ID" value="XM_007313933.1"/>
</dbReference>
<sequence>MITGTGSKACTLFYHSCHNFVPYLECLGYGQCPTLNGNSLCNGAVIHQGSVGPQPELKILDGSKGHEQR</sequence>
<evidence type="ECO:0000256" key="1">
    <source>
        <dbReference type="SAM" id="MobiDB-lite"/>
    </source>
</evidence>
<dbReference type="KEGG" id="sla:SERLADRAFT_379127"/>
<reference evidence="2" key="1">
    <citation type="submission" date="2011-04" db="EMBL/GenBank/DDBJ databases">
        <title>Evolution of plant cell wall degrading machinery underlies the functional diversity of forest fungi.</title>
        <authorList>
            <consortium name="US DOE Joint Genome Institute (JGI-PGF)"/>
            <person name="Eastwood D.C."/>
            <person name="Floudas D."/>
            <person name="Binder M."/>
            <person name="Majcherczyk A."/>
            <person name="Schneider P."/>
            <person name="Aerts A."/>
            <person name="Asiegbu F.O."/>
            <person name="Baker S.E."/>
            <person name="Barry K."/>
            <person name="Bendiksby M."/>
            <person name="Blumentritt M."/>
            <person name="Coutinho P.M."/>
            <person name="Cullen D."/>
            <person name="Cullen D."/>
            <person name="Gathman A."/>
            <person name="Goodell B."/>
            <person name="Henrissat B."/>
            <person name="Ihrmark K."/>
            <person name="Kauserud H."/>
            <person name="Kohler A."/>
            <person name="LaButti K."/>
            <person name="Lapidus A."/>
            <person name="Lavin J.L."/>
            <person name="Lee Y.-H."/>
            <person name="Lindquist E."/>
            <person name="Lilly W."/>
            <person name="Lucas S."/>
            <person name="Morin E."/>
            <person name="Murat C."/>
            <person name="Oguiza J.A."/>
            <person name="Park J."/>
            <person name="Pisabarro A.G."/>
            <person name="Riley R."/>
            <person name="Rosling A."/>
            <person name="Salamov A."/>
            <person name="Schmidt O."/>
            <person name="Schmutz J."/>
            <person name="Skrede I."/>
            <person name="Stenlid J."/>
            <person name="Wiebenga A."/>
            <person name="Xie X."/>
            <person name="Kues U."/>
            <person name="Hibbett D.S."/>
            <person name="Hoffmeister D."/>
            <person name="Hogberg N."/>
            <person name="Martin F."/>
            <person name="Grigoriev I.V."/>
            <person name="Watkinson S.C."/>
        </authorList>
    </citation>
    <scope>NUCLEOTIDE SEQUENCE</scope>
    <source>
        <strain evidence="2">S7.9</strain>
    </source>
</reference>
<dbReference type="GeneID" id="18810801"/>
<protein>
    <submittedName>
        <fullName evidence="2">Uncharacterized protein</fullName>
    </submittedName>
</protein>
<feature type="region of interest" description="Disordered" evidence="1">
    <location>
        <begin position="49"/>
        <end position="69"/>
    </location>
</feature>
<organism>
    <name type="scientific">Serpula lacrymans var. lacrymans (strain S7.9)</name>
    <name type="common">Dry rot fungus</name>
    <dbReference type="NCBI Taxonomy" id="578457"/>
    <lineage>
        <taxon>Eukaryota</taxon>
        <taxon>Fungi</taxon>
        <taxon>Dikarya</taxon>
        <taxon>Basidiomycota</taxon>
        <taxon>Agaricomycotina</taxon>
        <taxon>Agaricomycetes</taxon>
        <taxon>Agaricomycetidae</taxon>
        <taxon>Boletales</taxon>
        <taxon>Coniophorineae</taxon>
        <taxon>Serpulaceae</taxon>
        <taxon>Serpula</taxon>
    </lineage>
</organism>
<proteinExistence type="predicted"/>